<sequence length="725" mass="75947">MTTRLRRAGLAALAAVCAVLGAPLTGQPAAAAELAARLRVDIDQLVPRVVEATTQAVTITGQITNSGDRRVDKIEVRLQRGDVLDTEAGLRAALSDPQRTDALTRPAISSAFQPVAGSLDRGQSVPFTITVPVNADKGALKLDKRGVYPVVLNFNGVPDYGRAERVGALSTLLPVLAVPGGGPAVPPAQPTQLSVLWPLIDERPRRVQTPTDGSRTVFADDGLSASLSSGRLFTLVDSVRTAAAENASALRSLCFVVDPDLLDTVTEMAGGYLVRAADGSVFQGAGAQTAQLWLDRVKELTRGQCVIALPYADVDLAALTRANTGALVNIALTETASVETTLGTKPLTSTVWPDGGTLDERTLSVLAAGGRTTVISDAAKVKDPQGEVPYTLGQNLRTIPFDQLVASSLAPKAQVDDAGVKTSSIQNGLATLVFRGGFQSTPGQSVLVAPPRRWSATPAELTVFLQTMWSLESQGFVRPLGLDGLVSGPDRGTASGLEYSATDSAAEVPAPVTAQIAAVDAVQRDLVENVLFEDDTRQVDPKDLIKPMRYALVRSGSSAWRAEPDLARRAAGAVNDQVTALLSQVSVTDPGRPLSLASKDSPLPVFITNGLPVTVRAKINVGSTPGLKPEEAVVVRIPAKAGIPRYLPAEVTRSGRFTVTIWLTTDSGTLLGKSSRLELNSTSYGSITIAVTGTAAGVLVLLVGLRLFRRIRAAGRARAAAESDL</sequence>
<protein>
    <submittedName>
        <fullName evidence="3">Glycoprotein</fullName>
    </submittedName>
</protein>
<feature type="chain" id="PRO_5040844887" evidence="2">
    <location>
        <begin position="32"/>
        <end position="725"/>
    </location>
</feature>
<dbReference type="AlphaFoldDB" id="A0A9W6QP59"/>
<keyword evidence="1" id="KW-0472">Membrane</keyword>
<feature type="transmembrane region" description="Helical" evidence="1">
    <location>
        <begin position="684"/>
        <end position="708"/>
    </location>
</feature>
<dbReference type="PROSITE" id="PS51318">
    <property type="entry name" value="TAT"/>
    <property type="match status" value="1"/>
</dbReference>
<proteinExistence type="predicted"/>
<accession>A0A9W6QP59</accession>
<feature type="signal peptide" evidence="2">
    <location>
        <begin position="1"/>
        <end position="31"/>
    </location>
</feature>
<keyword evidence="2" id="KW-0732">Signal</keyword>
<evidence type="ECO:0000256" key="2">
    <source>
        <dbReference type="SAM" id="SignalP"/>
    </source>
</evidence>
<keyword evidence="1" id="KW-1133">Transmembrane helix</keyword>
<name>A0A9W6QP59_9PSEU</name>
<comment type="caution">
    <text evidence="3">The sequence shown here is derived from an EMBL/GenBank/DDBJ whole genome shotgun (WGS) entry which is preliminary data.</text>
</comment>
<evidence type="ECO:0000313" key="4">
    <source>
        <dbReference type="Proteomes" id="UP001165042"/>
    </source>
</evidence>
<evidence type="ECO:0000256" key="1">
    <source>
        <dbReference type="SAM" id="Phobius"/>
    </source>
</evidence>
<gene>
    <name evidence="3" type="ORF">Aglo03_29450</name>
</gene>
<dbReference type="Pfam" id="PF19516">
    <property type="entry name" value="DUF6049"/>
    <property type="match status" value="1"/>
</dbReference>
<organism evidence="3 4">
    <name type="scientific">Actinokineospora globicatena</name>
    <dbReference type="NCBI Taxonomy" id="103729"/>
    <lineage>
        <taxon>Bacteria</taxon>
        <taxon>Bacillati</taxon>
        <taxon>Actinomycetota</taxon>
        <taxon>Actinomycetes</taxon>
        <taxon>Pseudonocardiales</taxon>
        <taxon>Pseudonocardiaceae</taxon>
        <taxon>Actinokineospora</taxon>
    </lineage>
</organism>
<dbReference type="InterPro" id="IPR006311">
    <property type="entry name" value="TAT_signal"/>
</dbReference>
<dbReference type="InterPro" id="IPR046112">
    <property type="entry name" value="DUF6049"/>
</dbReference>
<keyword evidence="4" id="KW-1185">Reference proteome</keyword>
<dbReference type="RefSeq" id="WP_285610803.1">
    <property type="nucleotide sequence ID" value="NZ_BSSD01000004.1"/>
</dbReference>
<keyword evidence="1" id="KW-0812">Transmembrane</keyword>
<evidence type="ECO:0000313" key="3">
    <source>
        <dbReference type="EMBL" id="GLW92129.1"/>
    </source>
</evidence>
<dbReference type="Proteomes" id="UP001165042">
    <property type="component" value="Unassembled WGS sequence"/>
</dbReference>
<dbReference type="EMBL" id="BSSD01000004">
    <property type="protein sequence ID" value="GLW92129.1"/>
    <property type="molecule type" value="Genomic_DNA"/>
</dbReference>
<reference evidence="3" key="1">
    <citation type="submission" date="2023-02" db="EMBL/GenBank/DDBJ databases">
        <title>Actinokineospora globicatena NBRC 15670.</title>
        <authorList>
            <person name="Ichikawa N."/>
            <person name="Sato H."/>
            <person name="Tonouchi N."/>
        </authorList>
    </citation>
    <scope>NUCLEOTIDE SEQUENCE</scope>
    <source>
        <strain evidence="3">NBRC 15670</strain>
    </source>
</reference>